<dbReference type="AlphaFoldDB" id="A0A3B0TCQ2"/>
<accession>A0A3B0TCQ2</accession>
<organism evidence="1">
    <name type="scientific">hydrothermal vent metagenome</name>
    <dbReference type="NCBI Taxonomy" id="652676"/>
    <lineage>
        <taxon>unclassified sequences</taxon>
        <taxon>metagenomes</taxon>
        <taxon>ecological metagenomes</taxon>
    </lineage>
</organism>
<name>A0A3B0TCQ2_9ZZZZ</name>
<evidence type="ECO:0000313" key="1">
    <source>
        <dbReference type="EMBL" id="VAW16235.1"/>
    </source>
</evidence>
<reference evidence="1" key="1">
    <citation type="submission" date="2018-06" db="EMBL/GenBank/DDBJ databases">
        <authorList>
            <person name="Zhirakovskaya E."/>
        </authorList>
    </citation>
    <scope>NUCLEOTIDE SEQUENCE</scope>
</reference>
<dbReference type="EMBL" id="UOEO01000047">
    <property type="protein sequence ID" value="VAW16235.1"/>
    <property type="molecule type" value="Genomic_DNA"/>
</dbReference>
<protein>
    <submittedName>
        <fullName evidence="1">Uncharacterized protein</fullName>
    </submittedName>
</protein>
<sequence length="72" mass="8419">MSFILSLSKDELRTMKVCARQSSFIFYLPCPSWFDKLTMKDQDEARYLISRTQFVMLGQPFGVRTNPPSIHL</sequence>
<gene>
    <name evidence="1" type="ORF">MNBD_ALPHA12-995</name>
</gene>
<proteinExistence type="predicted"/>